<dbReference type="PANTHER" id="PTHR11802">
    <property type="entry name" value="SERINE PROTEASE FAMILY S10 SERINE CARBOXYPEPTIDASE"/>
    <property type="match status" value="1"/>
</dbReference>
<evidence type="ECO:0000313" key="8">
    <source>
        <dbReference type="EMBL" id="KAK7036761.1"/>
    </source>
</evidence>
<evidence type="ECO:0000256" key="7">
    <source>
        <dbReference type="RuleBase" id="RU361156"/>
    </source>
</evidence>
<keyword evidence="6" id="KW-0325">Glycoprotein</keyword>
<reference evidence="8 9" key="1">
    <citation type="submission" date="2024-01" db="EMBL/GenBank/DDBJ databases">
        <title>A draft genome for a cacao thread blight-causing isolate of Paramarasmius palmivorus.</title>
        <authorList>
            <person name="Baruah I.K."/>
            <person name="Bukari Y."/>
            <person name="Amoako-Attah I."/>
            <person name="Meinhardt L.W."/>
            <person name="Bailey B.A."/>
            <person name="Cohen S.P."/>
        </authorList>
    </citation>
    <scope>NUCLEOTIDE SEQUENCE [LARGE SCALE GENOMIC DNA]</scope>
    <source>
        <strain evidence="8 9">GH-12</strain>
    </source>
</reference>
<keyword evidence="3 7" id="KW-0645">Protease</keyword>
<feature type="chain" id="PRO_5043092041" description="Carboxypeptidase" evidence="7">
    <location>
        <begin position="25"/>
        <end position="502"/>
    </location>
</feature>
<dbReference type="PANTHER" id="PTHR11802:SF113">
    <property type="entry name" value="SERINE CARBOXYPEPTIDASE CTSA-4.1"/>
    <property type="match status" value="1"/>
</dbReference>
<evidence type="ECO:0000256" key="6">
    <source>
        <dbReference type="ARBA" id="ARBA00023180"/>
    </source>
</evidence>
<dbReference type="Proteomes" id="UP001383192">
    <property type="component" value="Unassembled WGS sequence"/>
</dbReference>
<dbReference type="SUPFAM" id="SSF53474">
    <property type="entry name" value="alpha/beta-Hydrolases"/>
    <property type="match status" value="1"/>
</dbReference>
<dbReference type="EMBL" id="JAYKXP010000049">
    <property type="protein sequence ID" value="KAK7036761.1"/>
    <property type="molecule type" value="Genomic_DNA"/>
</dbReference>
<dbReference type="PRINTS" id="PR00724">
    <property type="entry name" value="CRBOXYPTASEC"/>
</dbReference>
<dbReference type="AlphaFoldDB" id="A0AAW0CCD7"/>
<keyword evidence="5 7" id="KW-0378">Hydrolase</keyword>
<evidence type="ECO:0000256" key="4">
    <source>
        <dbReference type="ARBA" id="ARBA00022729"/>
    </source>
</evidence>
<evidence type="ECO:0000256" key="5">
    <source>
        <dbReference type="ARBA" id="ARBA00022801"/>
    </source>
</evidence>
<comment type="similarity">
    <text evidence="1 7">Belongs to the peptidase S10 family.</text>
</comment>
<keyword evidence="2 7" id="KW-0121">Carboxypeptidase</keyword>
<name>A0AAW0CCD7_9AGAR</name>
<dbReference type="Pfam" id="PF00450">
    <property type="entry name" value="Peptidase_S10"/>
    <property type="match status" value="1"/>
</dbReference>
<proteinExistence type="inferred from homology"/>
<dbReference type="InterPro" id="IPR001563">
    <property type="entry name" value="Peptidase_S10"/>
</dbReference>
<dbReference type="InterPro" id="IPR029058">
    <property type="entry name" value="AB_hydrolase_fold"/>
</dbReference>
<dbReference type="Gene3D" id="1.10.287.410">
    <property type="match status" value="1"/>
</dbReference>
<accession>A0AAW0CCD7</accession>
<evidence type="ECO:0000256" key="2">
    <source>
        <dbReference type="ARBA" id="ARBA00022645"/>
    </source>
</evidence>
<sequence length="502" mass="56104">MTILGRRAATLLLIFGSISQITQAAFNTTNLTSNPVQNVLSLDQRLYTPIESLNFLSKAEFTVLRHPLFPKHSARIKKTDFCDPTVNGYSGYIDIEARHLFFYFFESRSSPETDDVIFWTNGGPGCSSSIGLFMELGPCRILDEHGPKSHPESWNSNANIFFIDQPVGVGFSYAEYGETVGTTEEAAKDIAAFVAIFFENFSQFRGRPLHMAGESYGGRYVPLFASAVYDQNSALINAGLAPINLTSIMIGNGTPHLFHKLLAFYDMSCTTASLPPVLDISTCVAMKQLVPRCRKWMKESCIDQFDAINCNAAVKFCEESFTSPFWKTGKNPYNLNQLCEGGLEVLCYPATKHISNFLSDPDIKAKLGVDMHPSIPSNFTGCSSYVGDAFERTLDRMHLSTLHIGALLERGIRVLIYVGTYDWMSSWVASERWTLELDWSGRDEFVGQELKEWYVDGKRAGRVRKWGNFAFVTVDGAGHMVPYDKPKQALEMVNRWLAGKGL</sequence>
<dbReference type="PROSITE" id="PS00560">
    <property type="entry name" value="CARBOXYPEPT_SER_HIS"/>
    <property type="match status" value="1"/>
</dbReference>
<evidence type="ECO:0000256" key="1">
    <source>
        <dbReference type="ARBA" id="ARBA00009431"/>
    </source>
</evidence>
<gene>
    <name evidence="8" type="ORF">VNI00_011427</name>
</gene>
<organism evidence="8 9">
    <name type="scientific">Paramarasmius palmivorus</name>
    <dbReference type="NCBI Taxonomy" id="297713"/>
    <lineage>
        <taxon>Eukaryota</taxon>
        <taxon>Fungi</taxon>
        <taxon>Dikarya</taxon>
        <taxon>Basidiomycota</taxon>
        <taxon>Agaricomycotina</taxon>
        <taxon>Agaricomycetes</taxon>
        <taxon>Agaricomycetidae</taxon>
        <taxon>Agaricales</taxon>
        <taxon>Marasmiineae</taxon>
        <taxon>Marasmiaceae</taxon>
        <taxon>Paramarasmius</taxon>
    </lineage>
</organism>
<dbReference type="PROSITE" id="PS00131">
    <property type="entry name" value="CARBOXYPEPT_SER_SER"/>
    <property type="match status" value="1"/>
</dbReference>
<keyword evidence="4 7" id="KW-0732">Signal</keyword>
<feature type="signal peptide" evidence="7">
    <location>
        <begin position="1"/>
        <end position="24"/>
    </location>
</feature>
<protein>
    <recommendedName>
        <fullName evidence="7">Carboxypeptidase</fullName>
        <ecNumber evidence="7">3.4.16.-</ecNumber>
    </recommendedName>
</protein>
<dbReference type="Gene3D" id="3.40.50.1820">
    <property type="entry name" value="alpha/beta hydrolase"/>
    <property type="match status" value="1"/>
</dbReference>
<dbReference type="InterPro" id="IPR018202">
    <property type="entry name" value="Ser_caboxypep_ser_AS"/>
</dbReference>
<dbReference type="GO" id="GO:0004185">
    <property type="term" value="F:serine-type carboxypeptidase activity"/>
    <property type="evidence" value="ECO:0007669"/>
    <property type="project" value="UniProtKB-UniRule"/>
</dbReference>
<dbReference type="GO" id="GO:0000324">
    <property type="term" value="C:fungal-type vacuole"/>
    <property type="evidence" value="ECO:0007669"/>
    <property type="project" value="TreeGrafter"/>
</dbReference>
<dbReference type="InterPro" id="IPR033124">
    <property type="entry name" value="Ser_caboxypep_his_AS"/>
</dbReference>
<dbReference type="EC" id="3.4.16.-" evidence="7"/>
<dbReference type="GO" id="GO:0006508">
    <property type="term" value="P:proteolysis"/>
    <property type="evidence" value="ECO:0007669"/>
    <property type="project" value="UniProtKB-KW"/>
</dbReference>
<comment type="caution">
    <text evidence="8">The sequence shown here is derived from an EMBL/GenBank/DDBJ whole genome shotgun (WGS) entry which is preliminary data.</text>
</comment>
<keyword evidence="9" id="KW-1185">Reference proteome</keyword>
<evidence type="ECO:0000313" key="9">
    <source>
        <dbReference type="Proteomes" id="UP001383192"/>
    </source>
</evidence>
<evidence type="ECO:0000256" key="3">
    <source>
        <dbReference type="ARBA" id="ARBA00022670"/>
    </source>
</evidence>